<evidence type="ECO:0000313" key="1">
    <source>
        <dbReference type="EMBL" id="JAD66829.1"/>
    </source>
</evidence>
<sequence length="65" mass="7606">MTFCTLPFSSGDVVRILKKLDNASFFCNLFGDIPYFDQVKKMHMLGNLNLELCSIILRKYEFQNH</sequence>
<reference evidence="1" key="1">
    <citation type="submission" date="2014-09" db="EMBL/GenBank/DDBJ databases">
        <authorList>
            <person name="Magalhaes I.L.F."/>
            <person name="Oliveira U."/>
            <person name="Santos F.R."/>
            <person name="Vidigal T.H.D.A."/>
            <person name="Brescovit A.D."/>
            <person name="Santos A.J."/>
        </authorList>
    </citation>
    <scope>NUCLEOTIDE SEQUENCE</scope>
    <source>
        <tissue evidence="1">Shoot tissue taken approximately 20 cm above the soil surface</tissue>
    </source>
</reference>
<organism evidence="1">
    <name type="scientific">Arundo donax</name>
    <name type="common">Giant reed</name>
    <name type="synonym">Donax arundinaceus</name>
    <dbReference type="NCBI Taxonomy" id="35708"/>
    <lineage>
        <taxon>Eukaryota</taxon>
        <taxon>Viridiplantae</taxon>
        <taxon>Streptophyta</taxon>
        <taxon>Embryophyta</taxon>
        <taxon>Tracheophyta</taxon>
        <taxon>Spermatophyta</taxon>
        <taxon>Magnoliopsida</taxon>
        <taxon>Liliopsida</taxon>
        <taxon>Poales</taxon>
        <taxon>Poaceae</taxon>
        <taxon>PACMAD clade</taxon>
        <taxon>Arundinoideae</taxon>
        <taxon>Arundineae</taxon>
        <taxon>Arundo</taxon>
    </lineage>
</organism>
<protein>
    <submittedName>
        <fullName evidence="1">Uncharacterized protein</fullName>
    </submittedName>
</protein>
<proteinExistence type="predicted"/>
<dbReference type="EMBL" id="GBRH01231066">
    <property type="protein sequence ID" value="JAD66829.1"/>
    <property type="molecule type" value="Transcribed_RNA"/>
</dbReference>
<dbReference type="AlphaFoldDB" id="A0A0A9BS11"/>
<name>A0A0A9BS11_ARUDO</name>
<reference evidence="1" key="2">
    <citation type="journal article" date="2015" name="Data Brief">
        <title>Shoot transcriptome of the giant reed, Arundo donax.</title>
        <authorList>
            <person name="Barrero R.A."/>
            <person name="Guerrero F.D."/>
            <person name="Moolhuijzen P."/>
            <person name="Goolsby J.A."/>
            <person name="Tidwell J."/>
            <person name="Bellgard S.E."/>
            <person name="Bellgard M.I."/>
        </authorList>
    </citation>
    <scope>NUCLEOTIDE SEQUENCE</scope>
    <source>
        <tissue evidence="1">Shoot tissue taken approximately 20 cm above the soil surface</tissue>
    </source>
</reference>
<accession>A0A0A9BS11</accession>